<name>A0ABP8TFD3_9ACTN</name>
<comment type="caution">
    <text evidence="2">The sequence shown here is derived from an EMBL/GenBank/DDBJ whole genome shotgun (WGS) entry which is preliminary data.</text>
</comment>
<protein>
    <submittedName>
        <fullName evidence="2">Uncharacterized protein</fullName>
    </submittedName>
</protein>
<sequence>MEGDLSRLTDDEEFNRQFREAVDRWKELSGRDQQLDTEHQVTARTLETLAARHRELSDKARGADGRTVAQAKEEEADARAALEQALTDKGAAEAVEKQARDQLESIGTAAQRPCFSKPRAADSAGSAQ</sequence>
<reference evidence="3" key="1">
    <citation type="journal article" date="2019" name="Int. J. Syst. Evol. Microbiol.">
        <title>The Global Catalogue of Microorganisms (GCM) 10K type strain sequencing project: providing services to taxonomists for standard genome sequencing and annotation.</title>
        <authorList>
            <consortium name="The Broad Institute Genomics Platform"/>
            <consortium name="The Broad Institute Genome Sequencing Center for Infectious Disease"/>
            <person name="Wu L."/>
            <person name="Ma J."/>
        </authorList>
    </citation>
    <scope>NUCLEOTIDE SEQUENCE [LARGE SCALE GENOMIC DNA]</scope>
    <source>
        <strain evidence="3">JCM 17938</strain>
    </source>
</reference>
<dbReference type="RefSeq" id="WP_345350424.1">
    <property type="nucleotide sequence ID" value="NZ_BAABHJ010000004.1"/>
</dbReference>
<accession>A0ABP8TFD3</accession>
<feature type="region of interest" description="Disordered" evidence="1">
    <location>
        <begin position="92"/>
        <end position="128"/>
    </location>
</feature>
<feature type="compositionally biased region" description="Basic and acidic residues" evidence="1">
    <location>
        <begin position="92"/>
        <end position="103"/>
    </location>
</feature>
<evidence type="ECO:0000313" key="3">
    <source>
        <dbReference type="Proteomes" id="UP001500212"/>
    </source>
</evidence>
<keyword evidence="3" id="KW-1185">Reference proteome</keyword>
<evidence type="ECO:0000256" key="1">
    <source>
        <dbReference type="SAM" id="MobiDB-lite"/>
    </source>
</evidence>
<gene>
    <name evidence="2" type="ORF">GCM10023195_15000</name>
</gene>
<dbReference type="EMBL" id="BAABHJ010000004">
    <property type="protein sequence ID" value="GAA4604409.1"/>
    <property type="molecule type" value="Genomic_DNA"/>
</dbReference>
<proteinExistence type="predicted"/>
<organism evidence="2 3">
    <name type="scientific">Actinoallomurus liliacearum</name>
    <dbReference type="NCBI Taxonomy" id="1080073"/>
    <lineage>
        <taxon>Bacteria</taxon>
        <taxon>Bacillati</taxon>
        <taxon>Actinomycetota</taxon>
        <taxon>Actinomycetes</taxon>
        <taxon>Streptosporangiales</taxon>
        <taxon>Thermomonosporaceae</taxon>
        <taxon>Actinoallomurus</taxon>
    </lineage>
</organism>
<dbReference type="Proteomes" id="UP001500212">
    <property type="component" value="Unassembled WGS sequence"/>
</dbReference>
<evidence type="ECO:0000313" key="2">
    <source>
        <dbReference type="EMBL" id="GAA4604409.1"/>
    </source>
</evidence>